<dbReference type="Proteomes" id="UP000053405">
    <property type="component" value="Unassembled WGS sequence"/>
</dbReference>
<dbReference type="STRING" id="1121927.GOHSU_64_00010"/>
<evidence type="ECO:0000313" key="2">
    <source>
        <dbReference type="Proteomes" id="UP000053405"/>
    </source>
</evidence>
<dbReference type="OrthoDB" id="10019394at2"/>
<feature type="non-terminal residue" evidence="1">
    <location>
        <position position="157"/>
    </location>
</feature>
<organism evidence="1 2">
    <name type="scientific">Gordonia hirsuta DSM 44140 = NBRC 16056</name>
    <dbReference type="NCBI Taxonomy" id="1121927"/>
    <lineage>
        <taxon>Bacteria</taxon>
        <taxon>Bacillati</taxon>
        <taxon>Actinomycetota</taxon>
        <taxon>Actinomycetes</taxon>
        <taxon>Mycobacteriales</taxon>
        <taxon>Gordoniaceae</taxon>
        <taxon>Gordonia</taxon>
    </lineage>
</organism>
<evidence type="ECO:0000313" key="1">
    <source>
        <dbReference type="EMBL" id="GAC58962.1"/>
    </source>
</evidence>
<accession>L7LFW7</accession>
<dbReference type="RefSeq" id="WP_005944153.1">
    <property type="nucleotide sequence ID" value="NZ_ATVK01000071.1"/>
</dbReference>
<dbReference type="EMBL" id="BANT01000064">
    <property type="protein sequence ID" value="GAC58962.1"/>
    <property type="molecule type" value="Genomic_DNA"/>
</dbReference>
<keyword evidence="2" id="KW-1185">Reference proteome</keyword>
<name>L7LFW7_9ACTN</name>
<dbReference type="eggNOG" id="ENOG5032EA8">
    <property type="taxonomic scope" value="Bacteria"/>
</dbReference>
<protein>
    <submittedName>
        <fullName evidence="1">Uncharacterized protein</fullName>
    </submittedName>
</protein>
<sequence length="157" mass="16082">MGPRTDWTVDASVILARIASMDPAGASADAAELHRIMTAAQAVGARLNEWFGRVDGLLGQGPVAADQAGLDLGARIADLAGQLAPAHQSLTAATADLTASQAVSTVLRAQVRVSSFSPGAVDALTRQAARVLDRVYSDPMSGRADGIVVSPPVAARR</sequence>
<reference evidence="1 2" key="1">
    <citation type="submission" date="2012-12" db="EMBL/GenBank/DDBJ databases">
        <title>Whole genome shotgun sequence of Gordonia hirsuta NBRC 16056.</title>
        <authorList>
            <person name="Isaki-Nakamura S."/>
            <person name="Hosoyama A."/>
            <person name="Tsuchikane K."/>
            <person name="Katsumata H."/>
            <person name="Baba S."/>
            <person name="Yamazaki S."/>
            <person name="Fujita N."/>
        </authorList>
    </citation>
    <scope>NUCLEOTIDE SEQUENCE [LARGE SCALE GENOMIC DNA]</scope>
    <source>
        <strain evidence="1 2">NBRC 16056</strain>
    </source>
</reference>
<comment type="caution">
    <text evidence="1">The sequence shown here is derived from an EMBL/GenBank/DDBJ whole genome shotgun (WGS) entry which is preliminary data.</text>
</comment>
<gene>
    <name evidence="1" type="ORF">GOHSU_64_00010</name>
</gene>
<proteinExistence type="predicted"/>
<dbReference type="AlphaFoldDB" id="L7LFW7"/>